<dbReference type="STRING" id="1081102.A0A167VLL8"/>
<dbReference type="AlphaFoldDB" id="A0A167VLL8"/>
<proteinExistence type="predicted"/>
<evidence type="ECO:0000313" key="2">
    <source>
        <dbReference type="EMBL" id="OAA62761.1"/>
    </source>
</evidence>
<dbReference type="Pfam" id="PF01636">
    <property type="entry name" value="APH"/>
    <property type="match status" value="1"/>
</dbReference>
<sequence length="326" mass="36499">MMTAASEHRDMEISTSTSQEYFGTAPPVGVHLPTADEILALCDDHPRSHVVYPADSPVFWIKYDNTVFWNEVAAQTMAHRELRRCNSPVRAPAVYYAFRRGFVNYIVMEYIPGKTAGALLEESDDQAAKDDVVRKVAMGLSELHRIPVPAGSCPAAIDGGRIRHVLFDEREAPRHYEDGSQLELHFLEKTRRKAQLCRLAQEPLVFCFSDTYPDNFLLDACGQLIVVDFADVSILPSSFAKYAVCKNRFGVDMERLVHTPTTDPVNNDNDNDNGNDNTFALRAASGSVVVSPYFFAKLGRRMPGGDEEVQTRIEDAVQERSRAESY</sequence>
<organism evidence="2 3">
    <name type="scientific">Niveomyces insectorum RCEF 264</name>
    <dbReference type="NCBI Taxonomy" id="1081102"/>
    <lineage>
        <taxon>Eukaryota</taxon>
        <taxon>Fungi</taxon>
        <taxon>Dikarya</taxon>
        <taxon>Ascomycota</taxon>
        <taxon>Pezizomycotina</taxon>
        <taxon>Sordariomycetes</taxon>
        <taxon>Hypocreomycetidae</taxon>
        <taxon>Hypocreales</taxon>
        <taxon>Cordycipitaceae</taxon>
        <taxon>Niveomyces</taxon>
    </lineage>
</organism>
<dbReference type="OrthoDB" id="3250044at2759"/>
<evidence type="ECO:0000313" key="3">
    <source>
        <dbReference type="Proteomes" id="UP000076874"/>
    </source>
</evidence>
<dbReference type="PANTHER" id="PTHR21310:SF39">
    <property type="entry name" value="AMINOGLYCOSIDE PHOSPHOTRANSFERASE DOMAIN-CONTAINING PROTEIN"/>
    <property type="match status" value="1"/>
</dbReference>
<dbReference type="GO" id="GO:0016740">
    <property type="term" value="F:transferase activity"/>
    <property type="evidence" value="ECO:0007669"/>
    <property type="project" value="UniProtKB-KW"/>
</dbReference>
<gene>
    <name evidence="2" type="ORF">SPI_04301</name>
</gene>
<reference evidence="2 3" key="1">
    <citation type="journal article" date="2016" name="Genome Biol. Evol.">
        <title>Divergent and convergent evolution of fungal pathogenicity.</title>
        <authorList>
            <person name="Shang Y."/>
            <person name="Xiao G."/>
            <person name="Zheng P."/>
            <person name="Cen K."/>
            <person name="Zhan S."/>
            <person name="Wang C."/>
        </authorList>
    </citation>
    <scope>NUCLEOTIDE SEQUENCE [LARGE SCALE GENOMIC DNA]</scope>
    <source>
        <strain evidence="2 3">RCEF 264</strain>
    </source>
</reference>
<evidence type="ECO:0000259" key="1">
    <source>
        <dbReference type="Pfam" id="PF01636"/>
    </source>
</evidence>
<protein>
    <submittedName>
        <fullName evidence="2">Aminoglycoside phosphotransferase</fullName>
    </submittedName>
</protein>
<dbReference type="EMBL" id="AZHD01000006">
    <property type="protein sequence ID" value="OAA62761.1"/>
    <property type="molecule type" value="Genomic_DNA"/>
</dbReference>
<keyword evidence="3" id="KW-1185">Reference proteome</keyword>
<keyword evidence="2" id="KW-0808">Transferase</keyword>
<dbReference type="PANTHER" id="PTHR21310">
    <property type="entry name" value="AMINOGLYCOSIDE PHOSPHOTRANSFERASE-RELATED-RELATED"/>
    <property type="match status" value="1"/>
</dbReference>
<feature type="domain" description="Aminoglycoside phosphotransferase" evidence="1">
    <location>
        <begin position="78"/>
        <end position="234"/>
    </location>
</feature>
<dbReference type="InterPro" id="IPR051678">
    <property type="entry name" value="AGP_Transferase"/>
</dbReference>
<name>A0A167VLL8_9HYPO</name>
<dbReference type="Gene3D" id="3.90.1200.10">
    <property type="match status" value="1"/>
</dbReference>
<dbReference type="Proteomes" id="UP000076874">
    <property type="component" value="Unassembled WGS sequence"/>
</dbReference>
<accession>A0A167VLL8</accession>
<dbReference type="SUPFAM" id="SSF56112">
    <property type="entry name" value="Protein kinase-like (PK-like)"/>
    <property type="match status" value="1"/>
</dbReference>
<comment type="caution">
    <text evidence="2">The sequence shown here is derived from an EMBL/GenBank/DDBJ whole genome shotgun (WGS) entry which is preliminary data.</text>
</comment>
<dbReference type="InterPro" id="IPR011009">
    <property type="entry name" value="Kinase-like_dom_sf"/>
</dbReference>
<dbReference type="InterPro" id="IPR002575">
    <property type="entry name" value="Aminoglycoside_PTrfase"/>
</dbReference>